<feature type="domain" description="Transcriptional repressor PaaX-like central Cas2-like" evidence="3">
    <location>
        <begin position="105"/>
        <end position="174"/>
    </location>
</feature>
<gene>
    <name evidence="4" type="ORF">GCM10009862_10250</name>
</gene>
<evidence type="ECO:0000259" key="3">
    <source>
        <dbReference type="Pfam" id="PF20803"/>
    </source>
</evidence>
<dbReference type="Pfam" id="PF07848">
    <property type="entry name" value="PaaX"/>
    <property type="match status" value="1"/>
</dbReference>
<sequence>MSDTRQAPTVSIGRKRSPAHQILTLFGDYWWGVDAPMPTGALLAAMADLGVKSPATRASLTRLTDRDLLILSKSGRRTSHALTDRGASVLADEAQWLRRFGREDPAWDGLWSAVLFSIPERERPLRHAARTRLRWLGYAPLYDGVWISPFDSVDAAVDALGRLGVGQVSTFRGVLATAPGDSPTRAWDLSEVEGDYAEFLSRVGDGGRELAPAAALERRTSLMLAWQSFRHAEPGHPMRLMPAAWPRERAREAFVAVYDALGPAAEERMREHVAAIEPALARMVRPQRLS</sequence>
<dbReference type="PANTHER" id="PTHR30319">
    <property type="entry name" value="PHENYLACETIC ACID REGULATOR-RELATED TRANSCRIPTIONAL REPRESSOR"/>
    <property type="match status" value="1"/>
</dbReference>
<feature type="domain" description="Transcriptional repressor PaaX-like C-terminal" evidence="2">
    <location>
        <begin position="187"/>
        <end position="267"/>
    </location>
</feature>
<dbReference type="Pfam" id="PF20803">
    <property type="entry name" value="PaaX_M"/>
    <property type="match status" value="1"/>
</dbReference>
<dbReference type="InterPro" id="IPR013225">
    <property type="entry name" value="PaaX_C"/>
</dbReference>
<evidence type="ECO:0000259" key="1">
    <source>
        <dbReference type="Pfam" id="PF07848"/>
    </source>
</evidence>
<dbReference type="EMBL" id="BAAARI010000007">
    <property type="protein sequence ID" value="GAA2573314.1"/>
    <property type="molecule type" value="Genomic_DNA"/>
</dbReference>
<dbReference type="Pfam" id="PF08223">
    <property type="entry name" value="PaaX_C"/>
    <property type="match status" value="1"/>
</dbReference>
<dbReference type="InterPro" id="IPR011965">
    <property type="entry name" value="PaaX_trns_reg"/>
</dbReference>
<name>A0ABP6BIT0_9MICO</name>
<proteinExistence type="predicted"/>
<dbReference type="InterPro" id="IPR036388">
    <property type="entry name" value="WH-like_DNA-bd_sf"/>
</dbReference>
<keyword evidence="5" id="KW-1185">Reference proteome</keyword>
<dbReference type="PIRSF" id="PIRSF020623">
    <property type="entry name" value="PaaX"/>
    <property type="match status" value="1"/>
</dbReference>
<dbReference type="RefSeq" id="WP_344227465.1">
    <property type="nucleotide sequence ID" value="NZ_BAAARI010000007.1"/>
</dbReference>
<accession>A0ABP6BIT0</accession>
<evidence type="ECO:0000313" key="5">
    <source>
        <dbReference type="Proteomes" id="UP001500274"/>
    </source>
</evidence>
<protein>
    <submittedName>
        <fullName evidence="4">PaaX family transcriptional regulator C-terminal domain-containing protein</fullName>
    </submittedName>
</protein>
<evidence type="ECO:0000259" key="2">
    <source>
        <dbReference type="Pfam" id="PF08223"/>
    </source>
</evidence>
<dbReference type="InterPro" id="IPR012906">
    <property type="entry name" value="PaaX-like_N"/>
</dbReference>
<feature type="domain" description="Transcriptional repressor PaaX-like N-terminal" evidence="1">
    <location>
        <begin position="22"/>
        <end position="86"/>
    </location>
</feature>
<reference evidence="5" key="1">
    <citation type="journal article" date="2019" name="Int. J. Syst. Evol. Microbiol.">
        <title>The Global Catalogue of Microorganisms (GCM) 10K type strain sequencing project: providing services to taxonomists for standard genome sequencing and annotation.</title>
        <authorList>
            <consortium name="The Broad Institute Genomics Platform"/>
            <consortium name="The Broad Institute Genome Sequencing Center for Infectious Disease"/>
            <person name="Wu L."/>
            <person name="Ma J."/>
        </authorList>
    </citation>
    <scope>NUCLEOTIDE SEQUENCE [LARGE SCALE GENOMIC DNA]</scope>
    <source>
        <strain evidence="5">JCM 16365</strain>
    </source>
</reference>
<organism evidence="4 5">
    <name type="scientific">Microbacterium binotii</name>
    <dbReference type="NCBI Taxonomy" id="462710"/>
    <lineage>
        <taxon>Bacteria</taxon>
        <taxon>Bacillati</taxon>
        <taxon>Actinomycetota</taxon>
        <taxon>Actinomycetes</taxon>
        <taxon>Micrococcales</taxon>
        <taxon>Microbacteriaceae</taxon>
        <taxon>Microbacterium</taxon>
    </lineage>
</organism>
<dbReference type="InterPro" id="IPR048846">
    <property type="entry name" value="PaaX-like_central"/>
</dbReference>
<dbReference type="Gene3D" id="1.10.10.10">
    <property type="entry name" value="Winged helix-like DNA-binding domain superfamily/Winged helix DNA-binding domain"/>
    <property type="match status" value="1"/>
</dbReference>
<comment type="caution">
    <text evidence="4">The sequence shown here is derived from an EMBL/GenBank/DDBJ whole genome shotgun (WGS) entry which is preliminary data.</text>
</comment>
<dbReference type="PANTHER" id="PTHR30319:SF1">
    <property type="entry name" value="TRANSCRIPTIONAL REPRESSOR PAAX"/>
    <property type="match status" value="1"/>
</dbReference>
<evidence type="ECO:0000313" key="4">
    <source>
        <dbReference type="EMBL" id="GAA2573314.1"/>
    </source>
</evidence>
<dbReference type="Gene3D" id="3.30.70.2650">
    <property type="match status" value="1"/>
</dbReference>
<dbReference type="Proteomes" id="UP001500274">
    <property type="component" value="Unassembled WGS sequence"/>
</dbReference>